<evidence type="ECO:0000256" key="4">
    <source>
        <dbReference type="ARBA" id="ARBA00022490"/>
    </source>
</evidence>
<dbReference type="PANTHER" id="PTHR13142">
    <property type="entry name" value="INNER CENTROMERE PROTEIN"/>
    <property type="match status" value="1"/>
</dbReference>
<feature type="compositionally biased region" description="Polar residues" evidence="8">
    <location>
        <begin position="611"/>
        <end position="637"/>
    </location>
</feature>
<evidence type="ECO:0000313" key="11">
    <source>
        <dbReference type="Proteomes" id="UP001217417"/>
    </source>
</evidence>
<evidence type="ECO:0000256" key="3">
    <source>
        <dbReference type="ARBA" id="ARBA00010042"/>
    </source>
</evidence>
<feature type="region of interest" description="Disordered" evidence="8">
    <location>
        <begin position="1198"/>
        <end position="1223"/>
    </location>
</feature>
<comment type="subcellular location">
    <subcellularLocation>
        <location evidence="2">Cytoplasm</location>
        <location evidence="2">Cytoskeleton</location>
        <location evidence="2">Spindle</location>
    </subcellularLocation>
    <subcellularLocation>
        <location evidence="1">Nucleus</location>
    </subcellularLocation>
</comment>
<feature type="compositionally biased region" description="Polar residues" evidence="8">
    <location>
        <begin position="453"/>
        <end position="463"/>
    </location>
</feature>
<evidence type="ECO:0000259" key="9">
    <source>
        <dbReference type="Pfam" id="PF03941"/>
    </source>
</evidence>
<dbReference type="Pfam" id="PF03941">
    <property type="entry name" value="INCENP_ARK-bind"/>
    <property type="match status" value="1"/>
</dbReference>
<feature type="domain" description="Inner centromere protein ARK-binding" evidence="9">
    <location>
        <begin position="1337"/>
        <end position="1388"/>
    </location>
</feature>
<feature type="compositionally biased region" description="Polar residues" evidence="8">
    <location>
        <begin position="694"/>
        <end position="718"/>
    </location>
</feature>
<organism evidence="10 11">
    <name type="scientific">Lipomyces tetrasporus</name>
    <dbReference type="NCBI Taxonomy" id="54092"/>
    <lineage>
        <taxon>Eukaryota</taxon>
        <taxon>Fungi</taxon>
        <taxon>Dikarya</taxon>
        <taxon>Ascomycota</taxon>
        <taxon>Saccharomycotina</taxon>
        <taxon>Lipomycetes</taxon>
        <taxon>Lipomycetales</taxon>
        <taxon>Lipomycetaceae</taxon>
        <taxon>Lipomyces</taxon>
    </lineage>
</organism>
<comment type="caution">
    <text evidence="10">The sequence shown here is derived from an EMBL/GenBank/DDBJ whole genome shotgun (WGS) entry which is preliminary data.</text>
</comment>
<feature type="compositionally biased region" description="Low complexity" evidence="8">
    <location>
        <begin position="1033"/>
        <end position="1044"/>
    </location>
</feature>
<dbReference type="Proteomes" id="UP001217417">
    <property type="component" value="Unassembled WGS sequence"/>
</dbReference>
<keyword evidence="11" id="KW-1185">Reference proteome</keyword>
<feature type="region of interest" description="Disordered" evidence="8">
    <location>
        <begin position="876"/>
        <end position="928"/>
    </location>
</feature>
<feature type="region of interest" description="Disordered" evidence="8">
    <location>
        <begin position="1094"/>
        <end position="1182"/>
    </location>
</feature>
<reference evidence="10" key="1">
    <citation type="submission" date="2023-03" db="EMBL/GenBank/DDBJ databases">
        <title>Near-Complete genome sequence of Lipomyces tetrasporous NRRL Y-64009, an oleaginous yeast capable of growing on lignocellulosic hydrolysates.</title>
        <authorList>
            <consortium name="Lawrence Berkeley National Laboratory"/>
            <person name="Jagtap S.S."/>
            <person name="Liu J.-J."/>
            <person name="Walukiewicz H.E."/>
            <person name="Pangilinan J."/>
            <person name="Lipzen A."/>
            <person name="Ahrendt S."/>
            <person name="Koriabine M."/>
            <person name="Cobaugh K."/>
            <person name="Salamov A."/>
            <person name="Yoshinaga Y."/>
            <person name="Ng V."/>
            <person name="Daum C."/>
            <person name="Grigoriev I.V."/>
            <person name="Slininger P.J."/>
            <person name="Dien B.S."/>
            <person name="Jin Y.-S."/>
            <person name="Rao C.V."/>
        </authorList>
    </citation>
    <scope>NUCLEOTIDE SEQUENCE</scope>
    <source>
        <strain evidence="10">NRRL Y-64009</strain>
    </source>
</reference>
<keyword evidence="6" id="KW-0206">Cytoskeleton</keyword>
<feature type="compositionally biased region" description="Polar residues" evidence="8">
    <location>
        <begin position="478"/>
        <end position="487"/>
    </location>
</feature>
<accession>A0AAD7QZ35</accession>
<feature type="compositionally biased region" description="Polar residues" evidence="8">
    <location>
        <begin position="879"/>
        <end position="896"/>
    </location>
</feature>
<feature type="region of interest" description="Disordered" evidence="8">
    <location>
        <begin position="944"/>
        <end position="1016"/>
    </location>
</feature>
<dbReference type="PANTHER" id="PTHR13142:SF1">
    <property type="entry name" value="INNER CENTROMERE PROTEIN"/>
    <property type="match status" value="1"/>
</dbReference>
<gene>
    <name evidence="10" type="ORF">POJ06DRAFT_243433</name>
</gene>
<feature type="compositionally biased region" description="Polar residues" evidence="8">
    <location>
        <begin position="973"/>
        <end position="997"/>
    </location>
</feature>
<protein>
    <recommendedName>
        <fullName evidence="9">Inner centromere protein ARK-binding domain-containing protein</fullName>
    </recommendedName>
</protein>
<feature type="compositionally biased region" description="Polar residues" evidence="8">
    <location>
        <begin position="328"/>
        <end position="337"/>
    </location>
</feature>
<feature type="compositionally biased region" description="Basic residues" evidence="8">
    <location>
        <begin position="1052"/>
        <end position="1067"/>
    </location>
</feature>
<feature type="compositionally biased region" description="Low complexity" evidence="8">
    <location>
        <begin position="520"/>
        <end position="529"/>
    </location>
</feature>
<dbReference type="EMBL" id="JARPMG010000001">
    <property type="protein sequence ID" value="KAJ8104053.1"/>
    <property type="molecule type" value="Genomic_DNA"/>
</dbReference>
<dbReference type="GO" id="GO:0005634">
    <property type="term" value="C:nucleus"/>
    <property type="evidence" value="ECO:0007669"/>
    <property type="project" value="UniProtKB-SubCell"/>
</dbReference>
<feature type="compositionally biased region" description="Low complexity" evidence="8">
    <location>
        <begin position="957"/>
        <end position="972"/>
    </location>
</feature>
<feature type="region of interest" description="Disordered" evidence="8">
    <location>
        <begin position="90"/>
        <end position="144"/>
    </location>
</feature>
<feature type="compositionally biased region" description="Basic and acidic residues" evidence="8">
    <location>
        <begin position="1112"/>
        <end position="1134"/>
    </location>
</feature>
<dbReference type="GO" id="GO:0007059">
    <property type="term" value="P:chromosome segregation"/>
    <property type="evidence" value="ECO:0007669"/>
    <property type="project" value="UniProtKB-KW"/>
</dbReference>
<evidence type="ECO:0000256" key="1">
    <source>
        <dbReference type="ARBA" id="ARBA00004123"/>
    </source>
</evidence>
<keyword evidence="7" id="KW-0539">Nucleus</keyword>
<evidence type="ECO:0000256" key="7">
    <source>
        <dbReference type="ARBA" id="ARBA00023242"/>
    </source>
</evidence>
<name>A0AAD7QZ35_9ASCO</name>
<feature type="compositionally biased region" description="Acidic residues" evidence="8">
    <location>
        <begin position="644"/>
        <end position="661"/>
    </location>
</feature>
<sequence>MPSTTAPADFVGGDSWIHSEISNMQTMVESTLEDFVYAAKDELAWLGDRMDFILKDSTRKAAVAENMMFPRQFEHGKLSGSPLKKQIILTPMTPGNEKGPDKENVNPRTNSSKREHASSVSLPPFPPAPASSTAESPSPTARRQATLPAVAEFNTDPISLPSSSSALADDYVEGDFFGSREREILALAAGEGHILMTDTSESELSQNKVVDDPYDLTVDNDGEPVLETSVHYNDAGKSYEVLEVSTSDIVDESGTANLADDKNEEVLHAVNGDHHSENTADINQEEVDNERFTLPSQTEVQTASLSMSSAVKATLSGCSFKSSRDESSPSQQVSFYSANEDEVVQNENGSATPTKHSEHSNSSPAIAAILRPKPLAESPPYNGLGNAETSHNLRSTSSITAEKDSGEPPNPLSPDSSPSRVQTSSPRQLYPSLHSPRGARSPPLPRALISPSAARSPTTTRVTTIVPLKAQPAVASSPAINSPNKCSPVNAPVTTKKARARAETDLQACIDDGDTNRTFQQEPSQPSEQASTVSQERETPQKVPPEFSIRLTKAELLADRHTSTTNLESLDVENKRQPPATYAIPSLPSYKNLHDIMAEPQDEEEDWVPLSKSTPAPRSRYMTQTLPHVVSASTQPGKGTHEVLDEEEEEGDENEGDEFQQENEKAKGECSARQISPAKVTIPEPPSRRYHASTAASRSKLQASPLKQSPMKSPSRQNGLPVRRPASPIRGGGSILKSPARSFGTRPISPVHAQSPLRNVVSRPASPSRSSSNDSNEKTESGTHLARPGPESPARLGSALIRTGGVSQVPSASSLAAATATHAASQSPMTSAFRNMKTSTADVFRKARLLLFDANNENKNHLRATAFPNDVKVNASPVKKSNQESSNPETASTTAKSLYPDISEIAAEGGSPGRGIKRPGGFETNSANSSITNTAKVLFPTHALRPGTAANPGFSGQGTQLQLTHQTSQASLATSNNTSQRSSINLSRTSGTSTQKTSLDDVCDSGDLHLSPEAPTSKSVAVSAAAIALNSSAANSVSSAANSNKTAGTQVKRVKSAIRKPPSRAKHAPVVVRVPMGAQRELEQQRKIAAAAALSQLSPPEQPDSQIPVGNKPEEDKKAEQKREIERRRQENARRAIQQQHQQQDEKKTVEEDDQTRRKYNLANRNSKVPHTRNGGNLGVIEDPKTLKRNFQVEAETSRLKASIAPTTTEQSKRRRTDELTGSPLESRVHTGVVKKDIAGKPVHQQTSTQSQNLMKAAVTNKGRTIPFVDAVKFSSDKIRFAADSGNTSKTNSNINPLPMATPGQNLPVTVPATQQFRLSQLSQMPVNSGDHIALPEIYSESEDDDDSSVILDWAHSPFLQEALRQQQLVDPDTVFGPVPPLLMEEVFRTRTGGTARFRPRSSSANWSNNDRLTPQEIEAYAAAMGYKNDNGSGNGSVHT</sequence>
<feature type="region of interest" description="Disordered" evidence="8">
    <location>
        <begin position="319"/>
        <end position="546"/>
    </location>
</feature>
<evidence type="ECO:0000256" key="8">
    <source>
        <dbReference type="SAM" id="MobiDB-lite"/>
    </source>
</evidence>
<evidence type="ECO:0000256" key="6">
    <source>
        <dbReference type="ARBA" id="ARBA00023212"/>
    </source>
</evidence>
<feature type="region of interest" description="Disordered" evidence="8">
    <location>
        <begin position="1033"/>
        <end position="1069"/>
    </location>
</feature>
<feature type="compositionally biased region" description="Polar residues" evidence="8">
    <location>
        <begin position="345"/>
        <end position="364"/>
    </location>
</feature>
<feature type="compositionally biased region" description="Low complexity" evidence="8">
    <location>
        <begin position="130"/>
        <end position="141"/>
    </location>
</feature>
<dbReference type="InterPro" id="IPR005635">
    <property type="entry name" value="Inner_centromere_prot_ARK-bd"/>
</dbReference>
<feature type="compositionally biased region" description="Polar residues" evidence="8">
    <location>
        <begin position="1095"/>
        <end position="1105"/>
    </location>
</feature>
<proteinExistence type="inferred from homology"/>
<feature type="compositionally biased region" description="Polar residues" evidence="8">
    <location>
        <begin position="387"/>
        <end position="400"/>
    </location>
</feature>
<evidence type="ECO:0000256" key="2">
    <source>
        <dbReference type="ARBA" id="ARBA00004186"/>
    </source>
</evidence>
<feature type="compositionally biased region" description="Low complexity" evidence="8">
    <location>
        <begin position="758"/>
        <end position="774"/>
    </location>
</feature>
<evidence type="ECO:0000256" key="5">
    <source>
        <dbReference type="ARBA" id="ARBA00022829"/>
    </source>
</evidence>
<keyword evidence="5" id="KW-0159">Chromosome partition</keyword>
<evidence type="ECO:0000313" key="10">
    <source>
        <dbReference type="EMBL" id="KAJ8104053.1"/>
    </source>
</evidence>
<dbReference type="GeneID" id="80881528"/>
<dbReference type="RefSeq" id="XP_056047503.1">
    <property type="nucleotide sequence ID" value="XM_056186362.1"/>
</dbReference>
<keyword evidence="4" id="KW-0963">Cytoplasm</keyword>
<comment type="similarity">
    <text evidence="3">Belongs to the INCENP family.</text>
</comment>
<feature type="region of interest" description="Disordered" evidence="8">
    <location>
        <begin position="565"/>
        <end position="803"/>
    </location>
</feature>
<dbReference type="GO" id="GO:0005819">
    <property type="term" value="C:spindle"/>
    <property type="evidence" value="ECO:0007669"/>
    <property type="project" value="UniProtKB-SubCell"/>
</dbReference>